<dbReference type="NCBIfam" id="TIGR00792">
    <property type="entry name" value="gph"/>
    <property type="match status" value="1"/>
</dbReference>
<feature type="transmembrane region" description="Helical" evidence="1">
    <location>
        <begin position="142"/>
        <end position="166"/>
    </location>
</feature>
<accession>Q5KR03</accession>
<dbReference type="GO" id="GO:0006814">
    <property type="term" value="P:sodium ion transport"/>
    <property type="evidence" value="ECO:0007669"/>
    <property type="project" value="InterPro"/>
</dbReference>
<keyword evidence="1" id="KW-1133">Transmembrane helix</keyword>
<keyword evidence="1" id="KW-0472">Membrane</keyword>
<dbReference type="GO" id="GO:0008643">
    <property type="term" value="P:carbohydrate transport"/>
    <property type="evidence" value="ECO:0007669"/>
    <property type="project" value="InterPro"/>
</dbReference>
<dbReference type="InterPro" id="IPR036259">
    <property type="entry name" value="MFS_trans_sf"/>
</dbReference>
<evidence type="ECO:0000313" key="2">
    <source>
        <dbReference type="EMBL" id="BAD86642.1"/>
    </source>
</evidence>
<feature type="transmembrane region" description="Helical" evidence="1">
    <location>
        <begin position="396"/>
        <end position="421"/>
    </location>
</feature>
<name>Q5KR03_SELRU</name>
<feature type="transmembrane region" description="Helical" evidence="1">
    <location>
        <begin position="78"/>
        <end position="97"/>
    </location>
</feature>
<feature type="transmembrane region" description="Helical" evidence="1">
    <location>
        <begin position="109"/>
        <end position="130"/>
    </location>
</feature>
<dbReference type="EMBL" id="AB198397">
    <property type="protein sequence ID" value="BAD86642.1"/>
    <property type="molecule type" value="Genomic_DNA"/>
</dbReference>
<dbReference type="CDD" id="cd17332">
    <property type="entry name" value="MFS_MelB_like"/>
    <property type="match status" value="1"/>
</dbReference>
<dbReference type="AlphaFoldDB" id="Q5KR03"/>
<dbReference type="SUPFAM" id="SSF103473">
    <property type="entry name" value="MFS general substrate transporter"/>
    <property type="match status" value="1"/>
</dbReference>
<feature type="transmembrane region" description="Helical" evidence="1">
    <location>
        <begin position="356"/>
        <end position="376"/>
    </location>
</feature>
<feature type="transmembrane region" description="Helical" evidence="1">
    <location>
        <begin position="316"/>
        <end position="336"/>
    </location>
</feature>
<dbReference type="GO" id="GO:0005886">
    <property type="term" value="C:plasma membrane"/>
    <property type="evidence" value="ECO:0007669"/>
    <property type="project" value="TreeGrafter"/>
</dbReference>
<proteinExistence type="predicted"/>
<reference evidence="2" key="1">
    <citation type="journal article" date="2008" name="Biosci. Biotechnol. Biochem.">
        <title>Occurrence of agmatine pathway for putrescine synthesis in Selenomonas ruminatium.</title>
        <authorList>
            <person name="Liao S."/>
            <person name="Poonpairoj P."/>
            <person name="Ko K.C."/>
            <person name="Takatsuka Y."/>
            <person name="Yamaguchi Y."/>
            <person name="Abe N."/>
            <person name="Kaneko J."/>
            <person name="Kamio Y."/>
        </authorList>
    </citation>
    <scope>NUCLEOTIDE SEQUENCE</scope>
</reference>
<dbReference type="PANTHER" id="PTHR11328">
    <property type="entry name" value="MAJOR FACILITATOR SUPERFAMILY DOMAIN-CONTAINING PROTEIN"/>
    <property type="match status" value="1"/>
</dbReference>
<dbReference type="InterPro" id="IPR001927">
    <property type="entry name" value="Na/Gal_symport"/>
</dbReference>
<keyword evidence="1" id="KW-0812">Transmembrane</keyword>
<evidence type="ECO:0000256" key="1">
    <source>
        <dbReference type="SAM" id="Phobius"/>
    </source>
</evidence>
<sequence length="467" mass="51760">MSKWRIRIGYGMGDLGCNLVFSTMASYLMVFYTDVFGIAAVAAGTMMLVTKFIDAITDTVMGIVVDHTKSRWGQGRPYFLIGAVPFAIFTFLTFYIPDFDATGKLIWAYVTYCLLCTAYTVVNIPLNTIVPRLTSDVHERDILVSTRMICAMIGTAVVMSITSPLVDFFGGTDPAQGYLVTMTLYGIVAMCIFFFTFSSTKEVVPTTVTNDHASLKESFQGLTGQAWILFFLNLFYFSLYVVRNTTIIYYFRYNLNHADLLALVGVLGILSGLPMLLALPAVGEAFPKAHLMFFSAALYVAGDLLIYFGQDSLMCLLAGLVITGLGMYGIFGITFAMQPDVIDYSEYKKNKSVAGLIAAFQGFFVKGGMGLTSFVVGMFLNMGGYVPNAVQSASSLAAIETCFVWLPLLLCVVIASLIYFYKLDAIRTDMTAELNLRRQILAHRKKHRNSFRRFPVMTHRHSAKPIQ</sequence>
<protein>
    <submittedName>
        <fullName evidence="2">Putative enzyme</fullName>
    </submittedName>
</protein>
<feature type="transmembrane region" description="Helical" evidence="1">
    <location>
        <begin position="260"/>
        <end position="279"/>
    </location>
</feature>
<dbReference type="GO" id="GO:0015293">
    <property type="term" value="F:symporter activity"/>
    <property type="evidence" value="ECO:0007669"/>
    <property type="project" value="InterPro"/>
</dbReference>
<dbReference type="Pfam" id="PF13347">
    <property type="entry name" value="MFS_2"/>
    <property type="match status" value="1"/>
</dbReference>
<dbReference type="InterPro" id="IPR039672">
    <property type="entry name" value="MFS_2"/>
</dbReference>
<feature type="transmembrane region" description="Helical" evidence="1">
    <location>
        <begin position="291"/>
        <end position="310"/>
    </location>
</feature>
<dbReference type="Gene3D" id="1.20.1250.20">
    <property type="entry name" value="MFS general substrate transporter like domains"/>
    <property type="match status" value="1"/>
</dbReference>
<dbReference type="PANTHER" id="PTHR11328:SF24">
    <property type="entry name" value="MAJOR FACILITATOR SUPERFAMILY (MFS) PROFILE DOMAIN-CONTAINING PROTEIN"/>
    <property type="match status" value="1"/>
</dbReference>
<feature type="transmembrane region" description="Helical" evidence="1">
    <location>
        <begin position="178"/>
        <end position="198"/>
    </location>
</feature>
<feature type="transmembrane region" description="Helical" evidence="1">
    <location>
        <begin position="219"/>
        <end position="240"/>
    </location>
</feature>
<organism evidence="2">
    <name type="scientific">Selenomonas ruminantium</name>
    <dbReference type="NCBI Taxonomy" id="971"/>
    <lineage>
        <taxon>Bacteria</taxon>
        <taxon>Bacillati</taxon>
        <taxon>Bacillota</taxon>
        <taxon>Negativicutes</taxon>
        <taxon>Selenomonadales</taxon>
        <taxon>Selenomonadaceae</taxon>
        <taxon>Selenomonas</taxon>
    </lineage>
</organism>